<accession>A0AAV7NFT0</accession>
<reference evidence="1" key="1">
    <citation type="journal article" date="2022" name="bioRxiv">
        <title>Sequencing and chromosome-scale assembly of the giantPleurodeles waltlgenome.</title>
        <authorList>
            <person name="Brown T."/>
            <person name="Elewa A."/>
            <person name="Iarovenko S."/>
            <person name="Subramanian E."/>
            <person name="Araus A.J."/>
            <person name="Petzold A."/>
            <person name="Susuki M."/>
            <person name="Suzuki K.-i.T."/>
            <person name="Hayashi T."/>
            <person name="Toyoda A."/>
            <person name="Oliveira C."/>
            <person name="Osipova E."/>
            <person name="Leigh N.D."/>
            <person name="Simon A."/>
            <person name="Yun M.H."/>
        </authorList>
    </citation>
    <scope>NUCLEOTIDE SEQUENCE</scope>
    <source>
        <strain evidence="1">20211129_DDA</strain>
        <tissue evidence="1">Liver</tissue>
    </source>
</reference>
<organism evidence="1 2">
    <name type="scientific">Pleurodeles waltl</name>
    <name type="common">Iberian ribbed newt</name>
    <dbReference type="NCBI Taxonomy" id="8319"/>
    <lineage>
        <taxon>Eukaryota</taxon>
        <taxon>Metazoa</taxon>
        <taxon>Chordata</taxon>
        <taxon>Craniata</taxon>
        <taxon>Vertebrata</taxon>
        <taxon>Euteleostomi</taxon>
        <taxon>Amphibia</taxon>
        <taxon>Batrachia</taxon>
        <taxon>Caudata</taxon>
        <taxon>Salamandroidea</taxon>
        <taxon>Salamandridae</taxon>
        <taxon>Pleurodelinae</taxon>
        <taxon>Pleurodeles</taxon>
    </lineage>
</organism>
<gene>
    <name evidence="1" type="ORF">NDU88_001663</name>
</gene>
<proteinExistence type="predicted"/>
<comment type="caution">
    <text evidence="1">The sequence shown here is derived from an EMBL/GenBank/DDBJ whole genome shotgun (WGS) entry which is preliminary data.</text>
</comment>
<dbReference type="Proteomes" id="UP001066276">
    <property type="component" value="Chromosome 8"/>
</dbReference>
<keyword evidence="2" id="KW-1185">Reference proteome</keyword>
<sequence length="73" mass="8157">MVPLRHKISELDFTPASPDATPVVSVKMPVYDSYYVGQNGKRIKKSAAHDEGTASFKIYCCCAVERAWSSWCE</sequence>
<protein>
    <submittedName>
        <fullName evidence="1">Uncharacterized protein</fullName>
    </submittedName>
</protein>
<dbReference type="EMBL" id="JANPWB010000012">
    <property type="protein sequence ID" value="KAJ1113417.1"/>
    <property type="molecule type" value="Genomic_DNA"/>
</dbReference>
<name>A0AAV7NFT0_PLEWA</name>
<evidence type="ECO:0000313" key="2">
    <source>
        <dbReference type="Proteomes" id="UP001066276"/>
    </source>
</evidence>
<evidence type="ECO:0000313" key="1">
    <source>
        <dbReference type="EMBL" id="KAJ1113417.1"/>
    </source>
</evidence>
<dbReference type="AlphaFoldDB" id="A0AAV7NFT0"/>